<keyword evidence="1" id="KW-0472">Membrane</keyword>
<dbReference type="Proteomes" id="UP000326759">
    <property type="component" value="Unassembled WGS sequence"/>
</dbReference>
<evidence type="ECO:0000313" key="2">
    <source>
        <dbReference type="EMBL" id="KAB7499548.1"/>
    </source>
</evidence>
<gene>
    <name evidence="2" type="ORF">Anas_09688</name>
</gene>
<feature type="transmembrane region" description="Helical" evidence="1">
    <location>
        <begin position="76"/>
        <end position="96"/>
    </location>
</feature>
<protein>
    <submittedName>
        <fullName evidence="2">Uncharacterized protein</fullName>
    </submittedName>
</protein>
<comment type="caution">
    <text evidence="2">The sequence shown here is derived from an EMBL/GenBank/DDBJ whole genome shotgun (WGS) entry which is preliminary data.</text>
</comment>
<dbReference type="EMBL" id="SEYY01017918">
    <property type="protein sequence ID" value="KAB7499548.1"/>
    <property type="molecule type" value="Genomic_DNA"/>
</dbReference>
<keyword evidence="1" id="KW-0812">Transmembrane</keyword>
<reference evidence="2 3" key="1">
    <citation type="journal article" date="2019" name="PLoS Biol.">
        <title>Sex chromosomes control vertical transmission of feminizing Wolbachia symbionts in an isopod.</title>
        <authorList>
            <person name="Becking T."/>
            <person name="Chebbi M.A."/>
            <person name="Giraud I."/>
            <person name="Moumen B."/>
            <person name="Laverre T."/>
            <person name="Caubet Y."/>
            <person name="Peccoud J."/>
            <person name="Gilbert C."/>
            <person name="Cordaux R."/>
        </authorList>
    </citation>
    <scope>NUCLEOTIDE SEQUENCE [LARGE SCALE GENOMIC DNA]</scope>
    <source>
        <strain evidence="2">ANa2</strain>
        <tissue evidence="2">Whole body excluding digestive tract and cuticle</tissue>
    </source>
</reference>
<dbReference type="AlphaFoldDB" id="A0A5N5T051"/>
<feature type="transmembrane region" description="Helical" evidence="1">
    <location>
        <begin position="48"/>
        <end position="70"/>
    </location>
</feature>
<evidence type="ECO:0000313" key="3">
    <source>
        <dbReference type="Proteomes" id="UP000326759"/>
    </source>
</evidence>
<keyword evidence="1" id="KW-1133">Transmembrane helix</keyword>
<sequence>MLVVNPDLNYLISCKGLMKLSIVLSHSALFLTICFNSSEMNFIDTMNILISSFILYVNISSLVIGTVMKIEHPLMLIYEATVTLILMTGICFLSYLGQIIAREFGVSNICPKSIVSDHNLHSKSQHFLNNYKLNAYYNSDCYMGMWYILFGQFFHFYI</sequence>
<evidence type="ECO:0000256" key="1">
    <source>
        <dbReference type="SAM" id="Phobius"/>
    </source>
</evidence>
<keyword evidence="3" id="KW-1185">Reference proteome</keyword>
<organism evidence="2 3">
    <name type="scientific">Armadillidium nasatum</name>
    <dbReference type="NCBI Taxonomy" id="96803"/>
    <lineage>
        <taxon>Eukaryota</taxon>
        <taxon>Metazoa</taxon>
        <taxon>Ecdysozoa</taxon>
        <taxon>Arthropoda</taxon>
        <taxon>Crustacea</taxon>
        <taxon>Multicrustacea</taxon>
        <taxon>Malacostraca</taxon>
        <taxon>Eumalacostraca</taxon>
        <taxon>Peracarida</taxon>
        <taxon>Isopoda</taxon>
        <taxon>Oniscidea</taxon>
        <taxon>Crinocheta</taxon>
        <taxon>Armadillidiidae</taxon>
        <taxon>Armadillidium</taxon>
    </lineage>
</organism>
<name>A0A5N5T051_9CRUS</name>
<accession>A0A5N5T051</accession>
<proteinExistence type="predicted"/>